<protein>
    <submittedName>
        <fullName evidence="2">Uncharacterized protein</fullName>
    </submittedName>
</protein>
<name>M8AX44_TRIUA</name>
<evidence type="ECO:0000256" key="1">
    <source>
        <dbReference type="SAM" id="MobiDB-lite"/>
    </source>
</evidence>
<dbReference type="AlphaFoldDB" id="M8AX44"/>
<accession>M8AX44</accession>
<sequence length="62" mass="6475">MANFAAQLKDRFFGLVDRVAGYSRAGVREEAPKSAPAPAVPVHVEIRPRGPNVSGGSEAGVN</sequence>
<organism evidence="2">
    <name type="scientific">Triticum urartu</name>
    <name type="common">Red wild einkorn</name>
    <name type="synonym">Crithodium urartu</name>
    <dbReference type="NCBI Taxonomy" id="4572"/>
    <lineage>
        <taxon>Eukaryota</taxon>
        <taxon>Viridiplantae</taxon>
        <taxon>Streptophyta</taxon>
        <taxon>Embryophyta</taxon>
        <taxon>Tracheophyta</taxon>
        <taxon>Spermatophyta</taxon>
        <taxon>Magnoliopsida</taxon>
        <taxon>Liliopsida</taxon>
        <taxon>Poales</taxon>
        <taxon>Poaceae</taxon>
        <taxon>BOP clade</taxon>
        <taxon>Pooideae</taxon>
        <taxon>Triticodae</taxon>
        <taxon>Triticeae</taxon>
        <taxon>Triticinae</taxon>
        <taxon>Triticum</taxon>
    </lineage>
</organism>
<proteinExistence type="predicted"/>
<gene>
    <name evidence="2" type="ORF">TRIUR3_05405</name>
</gene>
<reference evidence="2" key="1">
    <citation type="journal article" date="2013" name="Nature">
        <title>Draft genome of the wheat A-genome progenitor Triticum urartu.</title>
        <authorList>
            <person name="Ling H.Q."/>
            <person name="Zhao S."/>
            <person name="Liu D."/>
            <person name="Wang J."/>
            <person name="Sun H."/>
            <person name="Zhang C."/>
            <person name="Fan H."/>
            <person name="Li D."/>
            <person name="Dong L."/>
            <person name="Tao Y."/>
            <person name="Gao C."/>
            <person name="Wu H."/>
            <person name="Li Y."/>
            <person name="Cui Y."/>
            <person name="Guo X."/>
            <person name="Zheng S."/>
            <person name="Wang B."/>
            <person name="Yu K."/>
            <person name="Liang Q."/>
            <person name="Yang W."/>
            <person name="Lou X."/>
            <person name="Chen J."/>
            <person name="Feng M."/>
            <person name="Jian J."/>
            <person name="Zhang X."/>
            <person name="Luo G."/>
            <person name="Jiang Y."/>
            <person name="Liu J."/>
            <person name="Wang Z."/>
            <person name="Sha Y."/>
            <person name="Zhang B."/>
            <person name="Wu H."/>
            <person name="Tang D."/>
            <person name="Shen Q."/>
            <person name="Xue P."/>
            <person name="Zou S."/>
            <person name="Wang X."/>
            <person name="Liu X."/>
            <person name="Wang F."/>
            <person name="Yang Y."/>
            <person name="An X."/>
            <person name="Dong Z."/>
            <person name="Zhang K."/>
            <person name="Zhang X."/>
            <person name="Luo M.C."/>
            <person name="Dvorak J."/>
            <person name="Tong Y."/>
            <person name="Wang J."/>
            <person name="Yang H."/>
            <person name="Li Z."/>
            <person name="Wang D."/>
            <person name="Zhang A."/>
            <person name="Wang J."/>
        </authorList>
    </citation>
    <scope>NUCLEOTIDE SEQUENCE</scope>
</reference>
<dbReference type="EMBL" id="KD041662">
    <property type="protein sequence ID" value="EMS65664.1"/>
    <property type="molecule type" value="Genomic_DNA"/>
</dbReference>
<feature type="compositionally biased region" description="Low complexity" evidence="1">
    <location>
        <begin position="33"/>
        <end position="43"/>
    </location>
</feature>
<evidence type="ECO:0000313" key="2">
    <source>
        <dbReference type="EMBL" id="EMS65664.1"/>
    </source>
</evidence>
<feature type="region of interest" description="Disordered" evidence="1">
    <location>
        <begin position="26"/>
        <end position="62"/>
    </location>
</feature>
<dbReference type="eggNOG" id="ENOG502R3TG">
    <property type="taxonomic scope" value="Eukaryota"/>
</dbReference>